<accession>A0ABS7F9E6</accession>
<organism evidence="2 3">
    <name type="scientific">Chromobacterium subtsugae</name>
    <dbReference type="NCBI Taxonomy" id="251747"/>
    <lineage>
        <taxon>Bacteria</taxon>
        <taxon>Pseudomonadati</taxon>
        <taxon>Pseudomonadota</taxon>
        <taxon>Betaproteobacteria</taxon>
        <taxon>Neisseriales</taxon>
        <taxon>Chromobacteriaceae</taxon>
        <taxon>Chromobacterium</taxon>
    </lineage>
</organism>
<feature type="chain" id="PRO_5047016597" description="Type 1 fimbrial protein" evidence="1">
    <location>
        <begin position="22"/>
        <end position="100"/>
    </location>
</feature>
<dbReference type="Proteomes" id="UP000711178">
    <property type="component" value="Unassembled WGS sequence"/>
</dbReference>
<name>A0ABS7F9E6_9NEIS</name>
<gene>
    <name evidence="2" type="ORF">KIF53_03560</name>
</gene>
<sequence length="100" mass="10063">MKKVIITLAALAALQSGLALASDGGTVYFNGSIVKEPCAEAGSTLLSYATNPRQYQAARKIASGNACSGMDSTQSLSVSSVNMAGATASASGQLVTIVYN</sequence>
<dbReference type="EMBL" id="JAHDTB010000002">
    <property type="protein sequence ID" value="MBW8286707.1"/>
    <property type="molecule type" value="Genomic_DNA"/>
</dbReference>
<feature type="signal peptide" evidence="1">
    <location>
        <begin position="1"/>
        <end position="21"/>
    </location>
</feature>
<evidence type="ECO:0000256" key="1">
    <source>
        <dbReference type="SAM" id="SignalP"/>
    </source>
</evidence>
<reference evidence="2 3" key="1">
    <citation type="submission" date="2021-05" db="EMBL/GenBank/DDBJ databases">
        <title>Draft Whole Genome Sequencing Of Biosensor Chromobacterium violaceum Strain CV026 Reveals A Regulatory RNA In Chromobacterium violaceum Phenotype Regulatory Network.</title>
        <authorList>
            <person name="Hong K.W."/>
            <person name="Chan K.G."/>
            <person name="Chang C.-Y."/>
        </authorList>
    </citation>
    <scope>NUCLEOTIDE SEQUENCE [LARGE SCALE GENOMIC DNA]</scope>
    <source>
        <strain evidence="2 3">ATCC 31532</strain>
    </source>
</reference>
<protein>
    <recommendedName>
        <fullName evidence="4">Type 1 fimbrial protein</fullName>
    </recommendedName>
</protein>
<keyword evidence="1" id="KW-0732">Signal</keyword>
<evidence type="ECO:0008006" key="4">
    <source>
        <dbReference type="Google" id="ProtNLM"/>
    </source>
</evidence>
<dbReference type="GeneID" id="89687129"/>
<comment type="caution">
    <text evidence="2">The sequence shown here is derived from an EMBL/GenBank/DDBJ whole genome shotgun (WGS) entry which is preliminary data.</text>
</comment>
<evidence type="ECO:0000313" key="2">
    <source>
        <dbReference type="EMBL" id="MBW8286707.1"/>
    </source>
</evidence>
<keyword evidence="3" id="KW-1185">Reference proteome</keyword>
<proteinExistence type="predicted"/>
<dbReference type="RefSeq" id="WP_043575557.1">
    <property type="nucleotide sequence ID" value="NZ_CP142381.1"/>
</dbReference>
<evidence type="ECO:0000313" key="3">
    <source>
        <dbReference type="Proteomes" id="UP000711178"/>
    </source>
</evidence>